<keyword evidence="9" id="KW-1185">Reference proteome</keyword>
<keyword evidence="6" id="KW-1133">Transmembrane helix</keyword>
<feature type="domain" description="Protein kinase" evidence="7">
    <location>
        <begin position="14"/>
        <end position="277"/>
    </location>
</feature>
<evidence type="ECO:0000256" key="2">
    <source>
        <dbReference type="ARBA" id="ARBA00022741"/>
    </source>
</evidence>
<protein>
    <submittedName>
        <fullName evidence="8">Protein kinase</fullName>
    </submittedName>
</protein>
<evidence type="ECO:0000313" key="9">
    <source>
        <dbReference type="Proteomes" id="UP001597389"/>
    </source>
</evidence>
<keyword evidence="5" id="KW-0802">TPR repeat</keyword>
<dbReference type="Gene3D" id="1.25.40.10">
    <property type="entry name" value="Tetratricopeptide repeat domain"/>
    <property type="match status" value="1"/>
</dbReference>
<keyword evidence="6" id="KW-0812">Transmembrane</keyword>
<dbReference type="InterPro" id="IPR019734">
    <property type="entry name" value="TPR_rpt"/>
</dbReference>
<dbReference type="Gene3D" id="3.30.200.20">
    <property type="entry name" value="Phosphorylase Kinase, domain 1"/>
    <property type="match status" value="1"/>
</dbReference>
<keyword evidence="2" id="KW-0547">Nucleotide-binding</keyword>
<gene>
    <name evidence="8" type="ORF">ACFSW8_16300</name>
</gene>
<dbReference type="SUPFAM" id="SSF56112">
    <property type="entry name" value="Protein kinase-like (PK-like)"/>
    <property type="match status" value="1"/>
</dbReference>
<evidence type="ECO:0000256" key="4">
    <source>
        <dbReference type="ARBA" id="ARBA00022840"/>
    </source>
</evidence>
<dbReference type="Gene3D" id="1.10.510.10">
    <property type="entry name" value="Transferase(Phosphotransferase) domain 1"/>
    <property type="match status" value="1"/>
</dbReference>
<dbReference type="EMBL" id="JBHUJB010000080">
    <property type="protein sequence ID" value="MFD2160467.1"/>
    <property type="molecule type" value="Genomic_DNA"/>
</dbReference>
<keyword evidence="6" id="KW-0472">Membrane</keyword>
<evidence type="ECO:0000259" key="7">
    <source>
        <dbReference type="PROSITE" id="PS50011"/>
    </source>
</evidence>
<proteinExistence type="predicted"/>
<dbReference type="RefSeq" id="WP_377091433.1">
    <property type="nucleotide sequence ID" value="NZ_JBHSJL010000014.1"/>
</dbReference>
<keyword evidence="3 8" id="KW-0418">Kinase</keyword>
<comment type="caution">
    <text evidence="8">The sequence shown here is derived from an EMBL/GenBank/DDBJ whole genome shotgun (WGS) entry which is preliminary data.</text>
</comment>
<dbReference type="PROSITE" id="PS00108">
    <property type="entry name" value="PROTEIN_KINASE_ST"/>
    <property type="match status" value="1"/>
</dbReference>
<dbReference type="GO" id="GO:0016301">
    <property type="term" value="F:kinase activity"/>
    <property type="evidence" value="ECO:0007669"/>
    <property type="project" value="UniProtKB-KW"/>
</dbReference>
<evidence type="ECO:0000256" key="6">
    <source>
        <dbReference type="SAM" id="Phobius"/>
    </source>
</evidence>
<dbReference type="PROSITE" id="PS50005">
    <property type="entry name" value="TPR"/>
    <property type="match status" value="1"/>
</dbReference>
<evidence type="ECO:0000313" key="8">
    <source>
        <dbReference type="EMBL" id="MFD2160467.1"/>
    </source>
</evidence>
<dbReference type="Pfam" id="PF00069">
    <property type="entry name" value="Pkinase"/>
    <property type="match status" value="1"/>
</dbReference>
<dbReference type="PANTHER" id="PTHR43289:SF6">
    <property type="entry name" value="SERINE_THREONINE-PROTEIN KINASE NEKL-3"/>
    <property type="match status" value="1"/>
</dbReference>
<dbReference type="SUPFAM" id="SSF48452">
    <property type="entry name" value="TPR-like"/>
    <property type="match status" value="1"/>
</dbReference>
<accession>A0ABW4ZFU3</accession>
<keyword evidence="1" id="KW-0808">Transferase</keyword>
<dbReference type="InterPro" id="IPR000719">
    <property type="entry name" value="Prot_kinase_dom"/>
</dbReference>
<evidence type="ECO:0000256" key="3">
    <source>
        <dbReference type="ARBA" id="ARBA00022777"/>
    </source>
</evidence>
<organism evidence="8 9">
    <name type="scientific">Rubritalea tangerina</name>
    <dbReference type="NCBI Taxonomy" id="430798"/>
    <lineage>
        <taxon>Bacteria</taxon>
        <taxon>Pseudomonadati</taxon>
        <taxon>Verrucomicrobiota</taxon>
        <taxon>Verrucomicrobiia</taxon>
        <taxon>Verrucomicrobiales</taxon>
        <taxon>Rubritaleaceae</taxon>
        <taxon>Rubritalea</taxon>
    </lineage>
</organism>
<dbReference type="InterPro" id="IPR011990">
    <property type="entry name" value="TPR-like_helical_dom_sf"/>
</dbReference>
<feature type="transmembrane region" description="Helical" evidence="6">
    <location>
        <begin position="302"/>
        <end position="322"/>
    </location>
</feature>
<dbReference type="InterPro" id="IPR011009">
    <property type="entry name" value="Kinase-like_dom_sf"/>
</dbReference>
<evidence type="ECO:0000256" key="1">
    <source>
        <dbReference type="ARBA" id="ARBA00022679"/>
    </source>
</evidence>
<keyword evidence="4" id="KW-0067">ATP-binding</keyword>
<evidence type="ECO:0000256" key="5">
    <source>
        <dbReference type="PROSITE-ProRule" id="PRU00339"/>
    </source>
</evidence>
<sequence>MPDQPIELLADTRYSDESFIAEGAIKAVYSVYDNYCSRFIALARIKNTNSTLEQAVDFIREVQITSSLEHPNIIRIYDLGITDSTPWFTMELTSGKTIADKINLELTLTERLLIFSQICSAVAYAHSMDILHLDLKPNNITIGQQDQILVCDWGLASSISTQIDADLFRNNKTRGYIKGTPGFMAPEQAHGHGSLDKRTDTFGLGALFFYLLTGRSPIPGKNDSEVLTNTRTPSPLPLECPEIPSRLLPVVEKALAPNPDQRYQTADAFLSEIQKYLEGFATHAEEANKLTRAKLFYQRNRLLCNLTTLFLLSLIGSSVFYISALKKSERSALLSRDLAQDAEQRAELSRRATQQALDAALNAQQLASDAEKAKDQATLTLANVRVNINRLHLDMLKNKQALADAKRAVKEHPNNPAALLQLGFSYFVVQNFTEAAANFNRANKLSGDTPDDTNSIHDLTSLAEEYSSHSYPLKAQDLVELLAKLDPKRIYLRRYMLHYDGTVSSPEDHAVVVHAMLEFFNKKTLKFHYDAVNQILDLSGNGDVALHMLTKNKKQLDAPLFQLLPVKQLVIDNTPNNQQFILKIPRSLVPKINLQ</sequence>
<dbReference type="InterPro" id="IPR008271">
    <property type="entry name" value="Ser/Thr_kinase_AS"/>
</dbReference>
<dbReference type="PANTHER" id="PTHR43289">
    <property type="entry name" value="MITOGEN-ACTIVATED PROTEIN KINASE KINASE KINASE 20-RELATED"/>
    <property type="match status" value="1"/>
</dbReference>
<dbReference type="PROSITE" id="PS50011">
    <property type="entry name" value="PROTEIN_KINASE_DOM"/>
    <property type="match status" value="1"/>
</dbReference>
<dbReference type="Proteomes" id="UP001597389">
    <property type="component" value="Unassembled WGS sequence"/>
</dbReference>
<dbReference type="SMART" id="SM00220">
    <property type="entry name" value="S_TKc"/>
    <property type="match status" value="1"/>
</dbReference>
<reference evidence="9" key="1">
    <citation type="journal article" date="2019" name="Int. J. Syst. Evol. Microbiol.">
        <title>The Global Catalogue of Microorganisms (GCM) 10K type strain sequencing project: providing services to taxonomists for standard genome sequencing and annotation.</title>
        <authorList>
            <consortium name="The Broad Institute Genomics Platform"/>
            <consortium name="The Broad Institute Genome Sequencing Center for Infectious Disease"/>
            <person name="Wu L."/>
            <person name="Ma J."/>
        </authorList>
    </citation>
    <scope>NUCLEOTIDE SEQUENCE [LARGE SCALE GENOMIC DNA]</scope>
    <source>
        <strain evidence="9">CCUG 57942</strain>
    </source>
</reference>
<name>A0ABW4ZFU3_9BACT</name>
<dbReference type="CDD" id="cd14014">
    <property type="entry name" value="STKc_PknB_like"/>
    <property type="match status" value="1"/>
</dbReference>
<feature type="repeat" description="TPR" evidence="5">
    <location>
        <begin position="416"/>
        <end position="449"/>
    </location>
</feature>